<dbReference type="EMBL" id="JAZDUA010000211">
    <property type="protein sequence ID" value="KAK7864091.1"/>
    <property type="molecule type" value="Genomic_DNA"/>
</dbReference>
<dbReference type="Pfam" id="PF13920">
    <property type="entry name" value="zf-C3HC4_3"/>
    <property type="match status" value="1"/>
</dbReference>
<keyword evidence="2" id="KW-0479">Metal-binding</keyword>
<evidence type="ECO:0000256" key="5">
    <source>
        <dbReference type="ARBA" id="ARBA00022833"/>
    </source>
</evidence>
<dbReference type="SMART" id="SM00364">
    <property type="entry name" value="LRR_BAC"/>
    <property type="match status" value="3"/>
</dbReference>
<accession>A0AAN9Z4D2</accession>
<dbReference type="InterPro" id="IPR013083">
    <property type="entry name" value="Znf_RING/FYVE/PHD"/>
</dbReference>
<organism evidence="9 10">
    <name type="scientific">Gryllus longicercus</name>
    <dbReference type="NCBI Taxonomy" id="2509291"/>
    <lineage>
        <taxon>Eukaryota</taxon>
        <taxon>Metazoa</taxon>
        <taxon>Ecdysozoa</taxon>
        <taxon>Arthropoda</taxon>
        <taxon>Hexapoda</taxon>
        <taxon>Insecta</taxon>
        <taxon>Pterygota</taxon>
        <taxon>Neoptera</taxon>
        <taxon>Polyneoptera</taxon>
        <taxon>Orthoptera</taxon>
        <taxon>Ensifera</taxon>
        <taxon>Gryllidea</taxon>
        <taxon>Grylloidea</taxon>
        <taxon>Gryllidae</taxon>
        <taxon>Gryllinae</taxon>
        <taxon>Gryllus</taxon>
    </lineage>
</organism>
<gene>
    <name evidence="9" type="ORF">R5R35_002734</name>
</gene>
<dbReference type="FunFam" id="1.10.1170.10:FF:000002">
    <property type="entry name" value="Baculoviral IAP repeat containing 7"/>
    <property type="match status" value="1"/>
</dbReference>
<dbReference type="Pfam" id="PF13855">
    <property type="entry name" value="LRR_8"/>
    <property type="match status" value="1"/>
</dbReference>
<keyword evidence="4 6" id="KW-0863">Zinc-finger</keyword>
<dbReference type="SMART" id="SM00369">
    <property type="entry name" value="LRR_TYP"/>
    <property type="match status" value="3"/>
</dbReference>
<dbReference type="PROSITE" id="PS51450">
    <property type="entry name" value="LRR"/>
    <property type="match status" value="2"/>
</dbReference>
<dbReference type="Gene3D" id="3.30.40.10">
    <property type="entry name" value="Zinc/RING finger domain, C3HC4 (zinc finger)"/>
    <property type="match status" value="1"/>
</dbReference>
<feature type="coiled-coil region" evidence="7">
    <location>
        <begin position="272"/>
        <end position="306"/>
    </location>
</feature>
<dbReference type="InterPro" id="IPR050216">
    <property type="entry name" value="LRR_domain-containing"/>
</dbReference>
<dbReference type="InterPro" id="IPR001841">
    <property type="entry name" value="Znf_RING"/>
</dbReference>
<keyword evidence="1" id="KW-0433">Leucine-rich repeat</keyword>
<protein>
    <recommendedName>
        <fullName evidence="8">RING-type domain-containing protein</fullName>
    </recommendedName>
</protein>
<sequence length="709" mass="81195">MSFFRRKENTVDYKARLENKLYLARVSPESDFDLSDCNLKAVPSGIFALIKVFRKEALFLQQNQLTSLVGGGKIEDLNLLQILDIHSNCLLKLPDEIVTLTSLKELNVSTNKLTHLPENIGEMTNLRILNVSNNNLKNIPSSIGRLQFLRVLDLQLNKKLLRLPLSLCHAVSLAELHVDITNFEYPPKDIIEGGTSAVMQFLCSEEGVEYVLPKLVPSEASESERDGKWAQFKETDDGFQAKILQLETLKEQKQRERLALEQGIFEQQRKELELQNAMKNNKEKLLEDLAEQQSHLENEILRVQQEHEAERLHLMCEIQQVEAAADNLITQLLASCSLKDSLQIQTLLEQESREEEQLLASCQEEYQSLIRKDVLSAMENILEEEAQREAKIREYERGRAESTRTILNQEMENDRALSKLILNHEQDRDGLINQLQRNEELQRAAVATLLERSDARSWGLTQHLRLVQEQLATLTALEMKRRHLQLSEQVEDLSLKRTALSELLVDLLAQQAARRKQLLETLHALERQRAEEEQQRAYDFWLVQYQRLLDLRSANLSELECSLDPLLAQHLLREGVVHCLPLLTQWVLNPSMLEQLSHEKLIQAGISSCETRESILKAVHFYLEEHQQRVGKLSEEASKQEQPTAPAQSDVELVSNFGGAECVVCMDKECEVVFVPCGHLCCCTRCSQSLEDCPLCRTGIKQKIRVLVP</sequence>
<keyword evidence="7" id="KW-0175">Coiled coil</keyword>
<dbReference type="GO" id="GO:0005737">
    <property type="term" value="C:cytoplasm"/>
    <property type="evidence" value="ECO:0007669"/>
    <property type="project" value="TreeGrafter"/>
</dbReference>
<evidence type="ECO:0000256" key="4">
    <source>
        <dbReference type="ARBA" id="ARBA00022771"/>
    </source>
</evidence>
<keyword evidence="3" id="KW-0677">Repeat</keyword>
<evidence type="ECO:0000256" key="3">
    <source>
        <dbReference type="ARBA" id="ARBA00022737"/>
    </source>
</evidence>
<dbReference type="Gene3D" id="3.80.10.10">
    <property type="entry name" value="Ribonuclease Inhibitor"/>
    <property type="match status" value="1"/>
</dbReference>
<dbReference type="CDD" id="cd16515">
    <property type="entry name" value="RING-HC_LRSAM1"/>
    <property type="match status" value="1"/>
</dbReference>
<dbReference type="SUPFAM" id="SSF52058">
    <property type="entry name" value="L domain-like"/>
    <property type="match status" value="1"/>
</dbReference>
<feature type="coiled-coil region" evidence="7">
    <location>
        <begin position="345"/>
        <end position="372"/>
    </location>
</feature>
<feature type="domain" description="RING-type" evidence="8">
    <location>
        <begin position="662"/>
        <end position="697"/>
    </location>
</feature>
<dbReference type="InterPro" id="IPR003591">
    <property type="entry name" value="Leu-rich_rpt_typical-subtyp"/>
</dbReference>
<dbReference type="SUPFAM" id="SSF57850">
    <property type="entry name" value="RING/U-box"/>
    <property type="match status" value="1"/>
</dbReference>
<dbReference type="AlphaFoldDB" id="A0AAN9Z4D2"/>
<comment type="caution">
    <text evidence="9">The sequence shown here is derived from an EMBL/GenBank/DDBJ whole genome shotgun (WGS) entry which is preliminary data.</text>
</comment>
<evidence type="ECO:0000259" key="8">
    <source>
        <dbReference type="PROSITE" id="PS50089"/>
    </source>
</evidence>
<dbReference type="PROSITE" id="PS50089">
    <property type="entry name" value="ZF_RING_2"/>
    <property type="match status" value="1"/>
</dbReference>
<dbReference type="GO" id="GO:0008270">
    <property type="term" value="F:zinc ion binding"/>
    <property type="evidence" value="ECO:0007669"/>
    <property type="project" value="UniProtKB-KW"/>
</dbReference>
<feature type="coiled-coil region" evidence="7">
    <location>
        <begin position="421"/>
        <end position="452"/>
    </location>
</feature>
<evidence type="ECO:0000256" key="1">
    <source>
        <dbReference type="ARBA" id="ARBA00022614"/>
    </source>
</evidence>
<reference evidence="9 10" key="1">
    <citation type="submission" date="2024-03" db="EMBL/GenBank/DDBJ databases">
        <title>The genome assembly and annotation of the cricket Gryllus longicercus Weissman &amp; Gray.</title>
        <authorList>
            <person name="Szrajer S."/>
            <person name="Gray D."/>
            <person name="Ylla G."/>
        </authorList>
    </citation>
    <scope>NUCLEOTIDE SEQUENCE [LARGE SCALE GENOMIC DNA]</scope>
    <source>
        <strain evidence="9">DAG 2021-001</strain>
        <tissue evidence="9">Whole body minus gut</tissue>
    </source>
</reference>
<dbReference type="PANTHER" id="PTHR48051">
    <property type="match status" value="1"/>
</dbReference>
<dbReference type="InterPro" id="IPR001611">
    <property type="entry name" value="Leu-rich_rpt"/>
</dbReference>
<evidence type="ECO:0000256" key="7">
    <source>
        <dbReference type="SAM" id="Coils"/>
    </source>
</evidence>
<evidence type="ECO:0000313" key="9">
    <source>
        <dbReference type="EMBL" id="KAK7864091.1"/>
    </source>
</evidence>
<evidence type="ECO:0000256" key="2">
    <source>
        <dbReference type="ARBA" id="ARBA00022723"/>
    </source>
</evidence>
<evidence type="ECO:0000313" key="10">
    <source>
        <dbReference type="Proteomes" id="UP001378592"/>
    </source>
</evidence>
<evidence type="ECO:0000256" key="6">
    <source>
        <dbReference type="PROSITE-ProRule" id="PRU00175"/>
    </source>
</evidence>
<keyword evidence="5" id="KW-0862">Zinc</keyword>
<name>A0AAN9Z4D2_9ORTH</name>
<proteinExistence type="predicted"/>
<dbReference type="InterPro" id="IPR032675">
    <property type="entry name" value="LRR_dom_sf"/>
</dbReference>
<keyword evidence="10" id="KW-1185">Reference proteome</keyword>
<dbReference type="PANTHER" id="PTHR48051:SF47">
    <property type="entry name" value="LEUCINE RICH REPEAT AND STERILE ALPHA MOTIF CONTAINING 1"/>
    <property type="match status" value="1"/>
</dbReference>
<dbReference type="Proteomes" id="UP001378592">
    <property type="component" value="Unassembled WGS sequence"/>
</dbReference>
<feature type="coiled-coil region" evidence="7">
    <location>
        <begin position="508"/>
        <end position="535"/>
    </location>
</feature>